<dbReference type="EMBL" id="JAXOVW010000082">
    <property type="protein sequence ID" value="MDZ5609771.1"/>
    <property type="molecule type" value="Genomic_DNA"/>
</dbReference>
<evidence type="ECO:0000313" key="2">
    <source>
        <dbReference type="Proteomes" id="UP001291930"/>
    </source>
</evidence>
<proteinExistence type="predicted"/>
<reference evidence="2" key="1">
    <citation type="submission" date="2023-11" db="EMBL/GenBank/DDBJ databases">
        <title>Genome Sequence of Bacillus pseudomycoides stain BUPM19.</title>
        <authorList>
            <person name="Farhat A."/>
        </authorList>
    </citation>
    <scope>NUCLEOTIDE SEQUENCE [LARGE SCALE GENOMIC DNA]</scope>
    <source>
        <strain evidence="2">BUPM19</strain>
    </source>
</reference>
<name>A0ABU5K2B7_9BACI</name>
<dbReference type="RefSeq" id="WP_374219164.1">
    <property type="nucleotide sequence ID" value="NZ_JAXOVW010000082.1"/>
</dbReference>
<evidence type="ECO:0000313" key="1">
    <source>
        <dbReference type="EMBL" id="MDZ5609771.1"/>
    </source>
</evidence>
<accession>A0ABU5K2B7</accession>
<protein>
    <recommendedName>
        <fullName evidence="3">Aspartyl-phosphate phosphatase Spo0E family protein</fullName>
    </recommendedName>
</protein>
<evidence type="ECO:0008006" key="3">
    <source>
        <dbReference type="Google" id="ProtNLM"/>
    </source>
</evidence>
<gene>
    <name evidence="1" type="ORF">U2I54_22615</name>
</gene>
<organism evidence="1 2">
    <name type="scientific">Bacillus bingmayongensis</name>
    <dbReference type="NCBI Taxonomy" id="1150157"/>
    <lineage>
        <taxon>Bacteria</taxon>
        <taxon>Bacillati</taxon>
        <taxon>Bacillota</taxon>
        <taxon>Bacilli</taxon>
        <taxon>Bacillales</taxon>
        <taxon>Bacillaceae</taxon>
        <taxon>Bacillus</taxon>
    </lineage>
</organism>
<dbReference type="Proteomes" id="UP001291930">
    <property type="component" value="Unassembled WGS sequence"/>
</dbReference>
<keyword evidence="2" id="KW-1185">Reference proteome</keyword>
<comment type="caution">
    <text evidence="1">The sequence shown here is derived from an EMBL/GenBank/DDBJ whole genome shotgun (WGS) entry which is preliminary data.</text>
</comment>
<sequence length="58" mass="6644">MDSRRLAQQIIEKQCDNVAELIRVKEILHSVQDGLANKEEVKKLSNAILKLDELIETL</sequence>